<dbReference type="AlphaFoldDB" id="A0A933W8Z8"/>
<proteinExistence type="predicted"/>
<protein>
    <submittedName>
        <fullName evidence="1">Uncharacterized protein</fullName>
    </submittedName>
</protein>
<sequence>MILMLRVLAECPDAASAAALSPRLLAAAAAWKPAEPSPPERYARMPELVEFTLLLSPPTPETFDAVVASVPRGWTHGGDADDRSSVWNRESGATLLAPEVRWAELLRHRAVHEAG</sequence>
<evidence type="ECO:0000313" key="2">
    <source>
        <dbReference type="Proteomes" id="UP000696931"/>
    </source>
</evidence>
<reference evidence="1" key="1">
    <citation type="submission" date="2020-07" db="EMBL/GenBank/DDBJ databases">
        <title>Huge and variable diversity of episymbiotic CPR bacteria and DPANN archaea in groundwater ecosystems.</title>
        <authorList>
            <person name="He C.Y."/>
            <person name="Keren R."/>
            <person name="Whittaker M."/>
            <person name="Farag I.F."/>
            <person name="Doudna J."/>
            <person name="Cate J.H.D."/>
            <person name="Banfield J.F."/>
        </authorList>
    </citation>
    <scope>NUCLEOTIDE SEQUENCE</scope>
    <source>
        <strain evidence="1">NC_groundwater_1813_Pr3_B-0.1um_71_17</strain>
    </source>
</reference>
<dbReference type="Proteomes" id="UP000696931">
    <property type="component" value="Unassembled WGS sequence"/>
</dbReference>
<comment type="caution">
    <text evidence="1">The sequence shown here is derived from an EMBL/GenBank/DDBJ whole genome shotgun (WGS) entry which is preliminary data.</text>
</comment>
<organism evidence="1 2">
    <name type="scientific">Eiseniibacteriota bacterium</name>
    <dbReference type="NCBI Taxonomy" id="2212470"/>
    <lineage>
        <taxon>Bacteria</taxon>
        <taxon>Candidatus Eiseniibacteriota</taxon>
    </lineage>
</organism>
<evidence type="ECO:0000313" key="1">
    <source>
        <dbReference type="EMBL" id="MBI5170052.1"/>
    </source>
</evidence>
<dbReference type="EMBL" id="JACRIW010000079">
    <property type="protein sequence ID" value="MBI5170052.1"/>
    <property type="molecule type" value="Genomic_DNA"/>
</dbReference>
<name>A0A933W8Z8_UNCEI</name>
<gene>
    <name evidence="1" type="ORF">HZA61_11230</name>
</gene>
<accession>A0A933W8Z8</accession>